<dbReference type="SUPFAM" id="SSF56655">
    <property type="entry name" value="Carbohydrate phosphatase"/>
    <property type="match status" value="1"/>
</dbReference>
<dbReference type="EC" id="3.1.3.25" evidence="4"/>
<dbReference type="PANTHER" id="PTHR43200">
    <property type="entry name" value="PHOSPHATASE"/>
    <property type="match status" value="1"/>
</dbReference>
<dbReference type="InterPro" id="IPR051090">
    <property type="entry name" value="Inositol_monoP_superfamily"/>
</dbReference>
<dbReference type="GO" id="GO:0046872">
    <property type="term" value="F:metal ion binding"/>
    <property type="evidence" value="ECO:0007669"/>
    <property type="project" value="UniProtKB-KW"/>
</dbReference>
<keyword evidence="11" id="KW-1185">Reference proteome</keyword>
<accession>A0A927EA92</accession>
<feature type="binding site" evidence="9">
    <location>
        <position position="211"/>
    </location>
    <ligand>
        <name>Mg(2+)</name>
        <dbReference type="ChEBI" id="CHEBI:18420"/>
        <label>1</label>
        <note>catalytic</note>
    </ligand>
</feature>
<dbReference type="Gene3D" id="3.40.190.80">
    <property type="match status" value="1"/>
</dbReference>
<dbReference type="PANTHER" id="PTHR43200:SF6">
    <property type="entry name" value="3'(2'),5'-BISPHOSPHATE NUCLEOTIDASE"/>
    <property type="match status" value="1"/>
</dbReference>
<evidence type="ECO:0000256" key="5">
    <source>
        <dbReference type="ARBA" id="ARBA00019784"/>
    </source>
</evidence>
<dbReference type="Proteomes" id="UP000619295">
    <property type="component" value="Unassembled WGS sequence"/>
</dbReference>
<feature type="binding site" evidence="9">
    <location>
        <position position="90"/>
    </location>
    <ligand>
        <name>Mg(2+)</name>
        <dbReference type="ChEBI" id="CHEBI:18420"/>
        <label>2</label>
    </ligand>
</feature>
<reference evidence="10" key="1">
    <citation type="submission" date="2020-09" db="EMBL/GenBank/DDBJ databases">
        <title>Bosea spartocytisi sp. nov. a root nodule endophyte of Spartocytisus supranubius in the high mountain ecosystem fo the Teide National Park (Canary Islands, Spain).</title>
        <authorList>
            <person name="Pulido-Suarez L."/>
            <person name="Peix A."/>
            <person name="Igual J.M."/>
            <person name="Socas-Perez N."/>
            <person name="Velazquez E."/>
            <person name="Flores-Felix J.D."/>
            <person name="Leon-Barrios M."/>
        </authorList>
    </citation>
    <scope>NUCLEOTIDE SEQUENCE</scope>
    <source>
        <strain evidence="10">SSUT16</strain>
    </source>
</reference>
<dbReference type="Gene3D" id="3.30.540.10">
    <property type="entry name" value="Fructose-1,6-Bisphosphatase, subunit A, domain 1"/>
    <property type="match status" value="1"/>
</dbReference>
<evidence type="ECO:0000256" key="9">
    <source>
        <dbReference type="PIRSR" id="PIRSR600760-2"/>
    </source>
</evidence>
<keyword evidence="6 9" id="KW-0479">Metal-binding</keyword>
<dbReference type="InterPro" id="IPR000760">
    <property type="entry name" value="Inositol_monophosphatase-like"/>
</dbReference>
<evidence type="ECO:0000256" key="7">
    <source>
        <dbReference type="ARBA" id="ARBA00022801"/>
    </source>
</evidence>
<organism evidence="10 11">
    <name type="scientific">Bosea spartocytisi</name>
    <dbReference type="NCBI Taxonomy" id="2773451"/>
    <lineage>
        <taxon>Bacteria</taxon>
        <taxon>Pseudomonadati</taxon>
        <taxon>Pseudomonadota</taxon>
        <taxon>Alphaproteobacteria</taxon>
        <taxon>Hyphomicrobiales</taxon>
        <taxon>Boseaceae</taxon>
        <taxon>Bosea</taxon>
    </lineage>
</organism>
<evidence type="ECO:0000313" key="10">
    <source>
        <dbReference type="EMBL" id="MBD3846245.1"/>
    </source>
</evidence>
<dbReference type="PRINTS" id="PR00377">
    <property type="entry name" value="IMPHPHTASES"/>
</dbReference>
<dbReference type="GO" id="GO:0052834">
    <property type="term" value="F:inositol monophosphate phosphatase activity"/>
    <property type="evidence" value="ECO:0007669"/>
    <property type="project" value="UniProtKB-EC"/>
</dbReference>
<comment type="catalytic activity">
    <reaction evidence="1">
        <text>a myo-inositol phosphate + H2O = myo-inositol + phosphate</text>
        <dbReference type="Rhea" id="RHEA:24056"/>
        <dbReference type="ChEBI" id="CHEBI:15377"/>
        <dbReference type="ChEBI" id="CHEBI:17268"/>
        <dbReference type="ChEBI" id="CHEBI:43474"/>
        <dbReference type="ChEBI" id="CHEBI:84139"/>
        <dbReference type="EC" id="3.1.3.25"/>
    </reaction>
</comment>
<dbReference type="GO" id="GO:0000105">
    <property type="term" value="P:L-histidine biosynthetic process"/>
    <property type="evidence" value="ECO:0007669"/>
    <property type="project" value="TreeGrafter"/>
</dbReference>
<dbReference type="AlphaFoldDB" id="A0A927EA92"/>
<evidence type="ECO:0000256" key="3">
    <source>
        <dbReference type="ARBA" id="ARBA00009759"/>
    </source>
</evidence>
<feature type="binding site" evidence="9">
    <location>
        <position position="87"/>
    </location>
    <ligand>
        <name>Mg(2+)</name>
        <dbReference type="ChEBI" id="CHEBI:18420"/>
        <label>1</label>
        <note>catalytic</note>
    </ligand>
</feature>
<keyword evidence="8 9" id="KW-0460">Magnesium</keyword>
<evidence type="ECO:0000256" key="2">
    <source>
        <dbReference type="ARBA" id="ARBA00001946"/>
    </source>
</evidence>
<sequence length="264" mass="27963">MSAQAHPADFLPFAHRLADCSGAILRRVAGENRAFDTKGDASPVTAIDREIETALRAAIAAEYPEHGILGEEFAPTNLDSEWVWVLDPIDGTKQFIAGIPLYGTLIALTRNGMPVLGIIDHPMTGERWSAADGSPALRNGVVVTTAKRSTLSGSLLFTSSPEPYDDRERRGVAAVRSGVAWCVYGAGCYGYARLASGALHIGIEGGHDPFDYCALVPIIRAAGGAISDWEGRPLGLTSGTRFVACATPTLHEEVLATMARAMVA</sequence>
<feature type="binding site" evidence="9">
    <location>
        <position position="89"/>
    </location>
    <ligand>
        <name>Mg(2+)</name>
        <dbReference type="ChEBI" id="CHEBI:18420"/>
        <label>1</label>
        <note>catalytic</note>
    </ligand>
</feature>
<evidence type="ECO:0000256" key="4">
    <source>
        <dbReference type="ARBA" id="ARBA00013106"/>
    </source>
</evidence>
<dbReference type="Pfam" id="PF00459">
    <property type="entry name" value="Inositol_P"/>
    <property type="match status" value="1"/>
</dbReference>
<protein>
    <recommendedName>
        <fullName evidence="5">Inositol-1-monophosphatase</fullName>
        <ecNumber evidence="4">3.1.3.25</ecNumber>
    </recommendedName>
</protein>
<evidence type="ECO:0000256" key="6">
    <source>
        <dbReference type="ARBA" id="ARBA00022723"/>
    </source>
</evidence>
<evidence type="ECO:0000313" key="11">
    <source>
        <dbReference type="Proteomes" id="UP000619295"/>
    </source>
</evidence>
<comment type="cofactor">
    <cofactor evidence="2 9">
        <name>Mg(2+)</name>
        <dbReference type="ChEBI" id="CHEBI:18420"/>
    </cofactor>
</comment>
<dbReference type="RefSeq" id="WP_133561031.1">
    <property type="nucleotide sequence ID" value="NZ_JACXWY010000005.1"/>
</dbReference>
<comment type="caution">
    <text evidence="10">The sequence shown here is derived from an EMBL/GenBank/DDBJ whole genome shotgun (WGS) entry which is preliminary data.</text>
</comment>
<dbReference type="EMBL" id="JACXWY010000005">
    <property type="protein sequence ID" value="MBD3846245.1"/>
    <property type="molecule type" value="Genomic_DNA"/>
</dbReference>
<dbReference type="CDD" id="cd01641">
    <property type="entry name" value="Bacterial_IMPase_like_1"/>
    <property type="match status" value="1"/>
</dbReference>
<proteinExistence type="inferred from homology"/>
<gene>
    <name evidence="10" type="ORF">IED13_11095</name>
</gene>
<evidence type="ECO:0000256" key="8">
    <source>
        <dbReference type="ARBA" id="ARBA00022842"/>
    </source>
</evidence>
<name>A0A927EA92_9HYPH</name>
<dbReference type="FunFam" id="3.30.540.10:FF:000003">
    <property type="entry name" value="Inositol-1-monophosphatase"/>
    <property type="match status" value="1"/>
</dbReference>
<evidence type="ECO:0000256" key="1">
    <source>
        <dbReference type="ARBA" id="ARBA00001033"/>
    </source>
</evidence>
<keyword evidence="7" id="KW-0378">Hydrolase</keyword>
<comment type="similarity">
    <text evidence="3">Belongs to the inositol monophosphatase superfamily.</text>
</comment>
<feature type="binding site" evidence="9">
    <location>
        <position position="71"/>
    </location>
    <ligand>
        <name>Mg(2+)</name>
        <dbReference type="ChEBI" id="CHEBI:18420"/>
        <label>1</label>
        <note>catalytic</note>
    </ligand>
</feature>